<protein>
    <recommendedName>
        <fullName evidence="3">Cell division control protein 14</fullName>
    </recommendedName>
</protein>
<dbReference type="Pfam" id="PF08045">
    <property type="entry name" value="CDC14"/>
    <property type="match status" value="1"/>
</dbReference>
<accession>W7HTD5</accession>
<gene>
    <name evidence="1" type="ORF">DRE_04101</name>
</gene>
<keyword evidence="2" id="KW-1185">Reference proteome</keyword>
<evidence type="ECO:0000313" key="1">
    <source>
        <dbReference type="EMBL" id="EWC46614.1"/>
    </source>
</evidence>
<dbReference type="Proteomes" id="UP000024837">
    <property type="component" value="Unassembled WGS sequence"/>
</dbReference>
<name>W7HTD5_9PEZI</name>
<dbReference type="HOGENOM" id="CLU_052857_0_0_1"/>
<dbReference type="EMBL" id="KI966416">
    <property type="protein sequence ID" value="EWC46614.1"/>
    <property type="molecule type" value="Genomic_DNA"/>
</dbReference>
<dbReference type="PANTHER" id="PTHR34065:SF1">
    <property type="entry name" value="CELL DIVISION CONTROL PROTEIN 14"/>
    <property type="match status" value="1"/>
</dbReference>
<organism evidence="1 2">
    <name type="scientific">Drechslerella stenobrocha 248</name>
    <dbReference type="NCBI Taxonomy" id="1043628"/>
    <lineage>
        <taxon>Eukaryota</taxon>
        <taxon>Fungi</taxon>
        <taxon>Dikarya</taxon>
        <taxon>Ascomycota</taxon>
        <taxon>Pezizomycotina</taxon>
        <taxon>Orbiliomycetes</taxon>
        <taxon>Orbiliales</taxon>
        <taxon>Orbiliaceae</taxon>
        <taxon>Drechslerella</taxon>
    </lineage>
</organism>
<dbReference type="InterPro" id="IPR012535">
    <property type="entry name" value="Cell_div_Cdc14"/>
</dbReference>
<proteinExistence type="predicted"/>
<reference evidence="1 2" key="1">
    <citation type="submission" date="2013-05" db="EMBL/GenBank/DDBJ databases">
        <title>Drechslerella stenobrocha genome reveals carnivorous origination and mechanical trapping mechanism of predatory fungi.</title>
        <authorList>
            <person name="Liu X."/>
            <person name="Zhang W."/>
            <person name="Liu K."/>
        </authorList>
    </citation>
    <scope>NUCLEOTIDE SEQUENCE [LARGE SCALE GENOMIC DNA]</scope>
    <source>
        <strain evidence="1 2">248</strain>
    </source>
</reference>
<sequence>MCTVISSTLHLPIEERLADAFDRISRSNFVEIRAGLISLEEYIRWVAGIPEPRHQDNREETADAGGEGTQQEYAIPSGPRVDEFKAMQDGFEYNIAIRVVACMDYLLGLKETNCYRQESLLMSCLEILEGALLLHPDSRNLFARQLPMGTLVDTIPKRRHPGIQERIIGVLAITILECPANTRTFEAQNGLVSIANLFKNRATSKEVKKNITELIYVYLLPEDENSQTAISSAQLVDPQFPGDEAFMASRCRTVEQKSEMLGAHLQGLDEIVRDIRHHPWMFGTKIVEKDDKEGDKKDN</sequence>
<evidence type="ECO:0000313" key="2">
    <source>
        <dbReference type="Proteomes" id="UP000024837"/>
    </source>
</evidence>
<evidence type="ECO:0008006" key="3">
    <source>
        <dbReference type="Google" id="ProtNLM"/>
    </source>
</evidence>
<dbReference type="AlphaFoldDB" id="W7HTD5"/>
<dbReference type="OrthoDB" id="5357220at2759"/>
<dbReference type="PANTHER" id="PTHR34065">
    <property type="entry name" value="CELL DIVISION CONTROL PROTEIN 14"/>
    <property type="match status" value="1"/>
</dbReference>